<evidence type="ECO:0000313" key="9">
    <source>
        <dbReference type="EMBL" id="TDE08698.1"/>
    </source>
</evidence>
<comment type="similarity">
    <text evidence="1 8">Belongs to the SOS response-associated peptidase family.</text>
</comment>
<dbReference type="GO" id="GO:0008233">
    <property type="term" value="F:peptidase activity"/>
    <property type="evidence" value="ECO:0007669"/>
    <property type="project" value="UniProtKB-KW"/>
</dbReference>
<dbReference type="SUPFAM" id="SSF143081">
    <property type="entry name" value="BB1717-like"/>
    <property type="match status" value="1"/>
</dbReference>
<evidence type="ECO:0000313" key="10">
    <source>
        <dbReference type="Proteomes" id="UP000294850"/>
    </source>
</evidence>
<protein>
    <recommendedName>
        <fullName evidence="8">Abasic site processing protein</fullName>
        <ecNumber evidence="8">3.4.-.-</ecNumber>
    </recommendedName>
</protein>
<dbReference type="AlphaFoldDB" id="A0A4V2Z2G2"/>
<keyword evidence="3" id="KW-0227">DNA damage</keyword>
<accession>A0A4V2Z2G2</accession>
<dbReference type="RefSeq" id="WP_131962702.1">
    <property type="nucleotide sequence ID" value="NZ_SMFL01000024.1"/>
</dbReference>
<dbReference type="OrthoDB" id="9782620at2"/>
<keyword evidence="6" id="KW-0238">DNA-binding</keyword>
<evidence type="ECO:0000256" key="7">
    <source>
        <dbReference type="ARBA" id="ARBA00023239"/>
    </source>
</evidence>
<evidence type="ECO:0000256" key="6">
    <source>
        <dbReference type="ARBA" id="ARBA00023125"/>
    </source>
</evidence>
<reference evidence="9 10" key="1">
    <citation type="submission" date="2019-03" db="EMBL/GenBank/DDBJ databases">
        <title>Dyadobacter AR-3-6 sp. nov., isolated from arctic soil.</title>
        <authorList>
            <person name="Chaudhary D.K."/>
        </authorList>
    </citation>
    <scope>NUCLEOTIDE SEQUENCE [LARGE SCALE GENOMIC DNA]</scope>
    <source>
        <strain evidence="9 10">AR-3-6</strain>
    </source>
</reference>
<dbReference type="GO" id="GO:0003697">
    <property type="term" value="F:single-stranded DNA binding"/>
    <property type="evidence" value="ECO:0007669"/>
    <property type="project" value="InterPro"/>
</dbReference>
<keyword evidence="5" id="KW-0190">Covalent protein-DNA linkage</keyword>
<gene>
    <name evidence="9" type="ORF">E0F88_32220</name>
</gene>
<dbReference type="GO" id="GO:0016829">
    <property type="term" value="F:lyase activity"/>
    <property type="evidence" value="ECO:0007669"/>
    <property type="project" value="UniProtKB-KW"/>
</dbReference>
<name>A0A4V2Z2G2_9BACT</name>
<dbReference type="Gene3D" id="3.90.1680.10">
    <property type="entry name" value="SOS response associated peptidase-like"/>
    <property type="match status" value="1"/>
</dbReference>
<sequence>MCYYNGQKVTKAEFIQLMQLEKAVKDYEFLNRNVTHAFEFGNIAVLKPRYTRDNFDIVQMEWGFLPKYLKNRAQVEKFRKGYMKKDGTWQKPYDTQNAKGGELLFPDKIYREAALERRCLILSSGFYEWRHEYGINKRTGEKKKTADKYPHYIGVKDQPYFYVAGIWQPWTDQDTGETVNTVSLVTTEANAKMAKIHNSKKRMPTILPDNLSWEWMMDDLPEDRITELATFQLPEDLMEACSVHKDFLKAEDPTVPFIYDELVALDNPTPPAQASLF</sequence>
<evidence type="ECO:0000256" key="3">
    <source>
        <dbReference type="ARBA" id="ARBA00022763"/>
    </source>
</evidence>
<organism evidence="9 10">
    <name type="scientific">Dyadobacter psychrotolerans</name>
    <dbReference type="NCBI Taxonomy" id="2541721"/>
    <lineage>
        <taxon>Bacteria</taxon>
        <taxon>Pseudomonadati</taxon>
        <taxon>Bacteroidota</taxon>
        <taxon>Cytophagia</taxon>
        <taxon>Cytophagales</taxon>
        <taxon>Spirosomataceae</taxon>
        <taxon>Dyadobacter</taxon>
    </lineage>
</organism>
<dbReference type="InterPro" id="IPR003738">
    <property type="entry name" value="SRAP"/>
</dbReference>
<evidence type="ECO:0000256" key="8">
    <source>
        <dbReference type="RuleBase" id="RU364100"/>
    </source>
</evidence>
<dbReference type="PANTHER" id="PTHR13604:SF0">
    <property type="entry name" value="ABASIC SITE PROCESSING PROTEIN HMCES"/>
    <property type="match status" value="1"/>
</dbReference>
<dbReference type="PANTHER" id="PTHR13604">
    <property type="entry name" value="DC12-RELATED"/>
    <property type="match status" value="1"/>
</dbReference>
<dbReference type="Proteomes" id="UP000294850">
    <property type="component" value="Unassembled WGS sequence"/>
</dbReference>
<dbReference type="InterPro" id="IPR036590">
    <property type="entry name" value="SRAP-like"/>
</dbReference>
<evidence type="ECO:0000256" key="4">
    <source>
        <dbReference type="ARBA" id="ARBA00022801"/>
    </source>
</evidence>
<comment type="caution">
    <text evidence="9">The sequence shown here is derived from an EMBL/GenBank/DDBJ whole genome shotgun (WGS) entry which is preliminary data.</text>
</comment>
<keyword evidence="4 8" id="KW-0378">Hydrolase</keyword>
<dbReference type="EMBL" id="SMFL01000024">
    <property type="protein sequence ID" value="TDE08698.1"/>
    <property type="molecule type" value="Genomic_DNA"/>
</dbReference>
<dbReference type="GO" id="GO:0106300">
    <property type="term" value="P:protein-DNA covalent cross-linking repair"/>
    <property type="evidence" value="ECO:0007669"/>
    <property type="project" value="InterPro"/>
</dbReference>
<keyword evidence="7" id="KW-0456">Lyase</keyword>
<dbReference type="EC" id="3.4.-.-" evidence="8"/>
<keyword evidence="10" id="KW-1185">Reference proteome</keyword>
<proteinExistence type="inferred from homology"/>
<evidence type="ECO:0000256" key="5">
    <source>
        <dbReference type="ARBA" id="ARBA00023124"/>
    </source>
</evidence>
<evidence type="ECO:0000256" key="2">
    <source>
        <dbReference type="ARBA" id="ARBA00022670"/>
    </source>
</evidence>
<dbReference type="Pfam" id="PF02586">
    <property type="entry name" value="SRAP"/>
    <property type="match status" value="1"/>
</dbReference>
<dbReference type="GO" id="GO:0006508">
    <property type="term" value="P:proteolysis"/>
    <property type="evidence" value="ECO:0007669"/>
    <property type="project" value="UniProtKB-KW"/>
</dbReference>
<evidence type="ECO:0000256" key="1">
    <source>
        <dbReference type="ARBA" id="ARBA00008136"/>
    </source>
</evidence>
<keyword evidence="2 8" id="KW-0645">Protease</keyword>